<dbReference type="InterPro" id="IPR007497">
    <property type="entry name" value="SIMPL/DUF541"/>
</dbReference>
<protein>
    <submittedName>
        <fullName evidence="2">SIMPL domain-containing protein</fullName>
    </submittedName>
</protein>
<dbReference type="GO" id="GO:0006974">
    <property type="term" value="P:DNA damage response"/>
    <property type="evidence" value="ECO:0007669"/>
    <property type="project" value="TreeGrafter"/>
</dbReference>
<keyword evidence="3" id="KW-1185">Reference proteome</keyword>
<dbReference type="Gene3D" id="3.30.70.2970">
    <property type="entry name" value="Protein of unknown function (DUF541), domain 2"/>
    <property type="match status" value="1"/>
</dbReference>
<feature type="chain" id="PRO_5037426399" evidence="1">
    <location>
        <begin position="25"/>
        <end position="242"/>
    </location>
</feature>
<evidence type="ECO:0000256" key="1">
    <source>
        <dbReference type="SAM" id="SignalP"/>
    </source>
</evidence>
<evidence type="ECO:0000313" key="2">
    <source>
        <dbReference type="EMBL" id="GGX71320.1"/>
    </source>
</evidence>
<dbReference type="Gene3D" id="3.30.110.170">
    <property type="entry name" value="Protein of unknown function (DUF541), domain 1"/>
    <property type="match status" value="1"/>
</dbReference>
<dbReference type="RefSeq" id="WP_189585654.1">
    <property type="nucleotide sequence ID" value="NZ_BMYV01000002.1"/>
</dbReference>
<dbReference type="AlphaFoldDB" id="A0A918KPQ9"/>
<keyword evidence="1" id="KW-0732">Signal</keyword>
<dbReference type="Pfam" id="PF04402">
    <property type="entry name" value="SIMPL"/>
    <property type="match status" value="1"/>
</dbReference>
<feature type="signal peptide" evidence="1">
    <location>
        <begin position="1"/>
        <end position="24"/>
    </location>
</feature>
<dbReference type="PROSITE" id="PS51257">
    <property type="entry name" value="PROKAR_LIPOPROTEIN"/>
    <property type="match status" value="1"/>
</dbReference>
<comment type="caution">
    <text evidence="2">The sequence shown here is derived from an EMBL/GenBank/DDBJ whole genome shotgun (WGS) entry which is preliminary data.</text>
</comment>
<accession>A0A918KPQ9</accession>
<dbReference type="Proteomes" id="UP000600865">
    <property type="component" value="Unassembled WGS sequence"/>
</dbReference>
<reference evidence="2 3" key="1">
    <citation type="journal article" date="2014" name="Int. J. Syst. Evol. Microbiol.">
        <title>Complete genome sequence of Corynebacterium casei LMG S-19264T (=DSM 44701T), isolated from a smear-ripened cheese.</title>
        <authorList>
            <consortium name="US DOE Joint Genome Institute (JGI-PGF)"/>
            <person name="Walter F."/>
            <person name="Albersmeier A."/>
            <person name="Kalinowski J."/>
            <person name="Ruckert C."/>
        </authorList>
    </citation>
    <scope>NUCLEOTIDE SEQUENCE [LARGE SCALE GENOMIC DNA]</scope>
    <source>
        <strain evidence="2 3">KCTC 23968</strain>
    </source>
</reference>
<dbReference type="InterPro" id="IPR052022">
    <property type="entry name" value="26kDa_periplasmic_antigen"/>
</dbReference>
<dbReference type="PANTHER" id="PTHR34387:SF1">
    <property type="entry name" value="PERIPLASMIC IMMUNOGENIC PROTEIN"/>
    <property type="match status" value="1"/>
</dbReference>
<gene>
    <name evidence="2" type="primary">pp26</name>
    <name evidence="2" type="ORF">GCM10011309_21870</name>
</gene>
<name>A0A918KPQ9_9PROT</name>
<dbReference type="PANTHER" id="PTHR34387">
    <property type="entry name" value="SLR1258 PROTEIN"/>
    <property type="match status" value="1"/>
</dbReference>
<proteinExistence type="predicted"/>
<evidence type="ECO:0000313" key="3">
    <source>
        <dbReference type="Proteomes" id="UP000600865"/>
    </source>
</evidence>
<dbReference type="EMBL" id="BMYV01000002">
    <property type="protein sequence ID" value="GGX71320.1"/>
    <property type="molecule type" value="Genomic_DNA"/>
</dbReference>
<organism evidence="2 3">
    <name type="scientific">Litorimonas cladophorae</name>
    <dbReference type="NCBI Taxonomy" id="1220491"/>
    <lineage>
        <taxon>Bacteria</taxon>
        <taxon>Pseudomonadati</taxon>
        <taxon>Pseudomonadota</taxon>
        <taxon>Alphaproteobacteria</taxon>
        <taxon>Maricaulales</taxon>
        <taxon>Robiginitomaculaceae</taxon>
    </lineage>
</organism>
<sequence length="242" mass="25435">MIRTVFIAPLLATGLLLTACNSGAPTYISTSSASQPTLDVSATGYANVAPDRAIVSAGVVQQGKTAGEAMEANAKLMTAVFAELKSVKIPKSDITTSQLSLQPQYDYRDNKTPVISGYEARNTVTVKSDDIEKIGPMLDALVRAGVNNINQVNFTVKDPKSALDTARQEAITEAREKAQNMATAAGVKLGPLMSLNESSGGQMPQPIMMRAAAMESSGFSTPISAGDQTLSVRVNMSYGIAQ</sequence>